<reference evidence="2" key="2">
    <citation type="submission" date="2023-06" db="EMBL/GenBank/DDBJ databases">
        <authorList>
            <consortium name="Lawrence Berkeley National Laboratory"/>
            <person name="Haridas S."/>
            <person name="Hensen N."/>
            <person name="Bonometti L."/>
            <person name="Westerberg I."/>
            <person name="Brannstrom I.O."/>
            <person name="Guillou S."/>
            <person name="Cros-Aarteil S."/>
            <person name="Calhoun S."/>
            <person name="Kuo A."/>
            <person name="Mondo S."/>
            <person name="Pangilinan J."/>
            <person name="Riley R."/>
            <person name="Labutti K."/>
            <person name="Andreopoulos B."/>
            <person name="Lipzen A."/>
            <person name="Chen C."/>
            <person name="Yanf M."/>
            <person name="Daum C."/>
            <person name="Ng V."/>
            <person name="Clum A."/>
            <person name="Steindorff A."/>
            <person name="Ohm R."/>
            <person name="Martin F."/>
            <person name="Silar P."/>
            <person name="Natvig D."/>
            <person name="Lalanne C."/>
            <person name="Gautier V."/>
            <person name="Ament-Velasquez S.L."/>
            <person name="Kruys A."/>
            <person name="Hutchinson M.I."/>
            <person name="Powell A.J."/>
            <person name="Barry K."/>
            <person name="Miller A.N."/>
            <person name="Grigoriev I.V."/>
            <person name="Debuchy R."/>
            <person name="Gladieux P."/>
            <person name="Thoren M.H."/>
            <person name="Johannesson H."/>
        </authorList>
    </citation>
    <scope>NUCLEOTIDE SEQUENCE</scope>
    <source>
        <strain evidence="2">CBS 118394</strain>
    </source>
</reference>
<evidence type="ECO:0008006" key="4">
    <source>
        <dbReference type="Google" id="ProtNLM"/>
    </source>
</evidence>
<keyword evidence="1" id="KW-0732">Signal</keyword>
<dbReference type="SUPFAM" id="SSF48452">
    <property type="entry name" value="TPR-like"/>
    <property type="match status" value="1"/>
</dbReference>
<dbReference type="Pfam" id="PF06041">
    <property type="entry name" value="DUF924"/>
    <property type="match status" value="1"/>
</dbReference>
<proteinExistence type="predicted"/>
<name>A0AAE0I127_9PEZI</name>
<evidence type="ECO:0000256" key="1">
    <source>
        <dbReference type="SAM" id="SignalP"/>
    </source>
</evidence>
<dbReference type="InterPro" id="IPR010323">
    <property type="entry name" value="DUF924"/>
</dbReference>
<accession>A0AAE0I127</accession>
<feature type="chain" id="PRO_5042232737" description="Transmembrane protein" evidence="1">
    <location>
        <begin position="27"/>
        <end position="324"/>
    </location>
</feature>
<evidence type="ECO:0000313" key="2">
    <source>
        <dbReference type="EMBL" id="KAK3316530.1"/>
    </source>
</evidence>
<dbReference type="Proteomes" id="UP001283341">
    <property type="component" value="Unassembled WGS sequence"/>
</dbReference>
<evidence type="ECO:0000313" key="3">
    <source>
        <dbReference type="Proteomes" id="UP001283341"/>
    </source>
</evidence>
<organism evidence="2 3">
    <name type="scientific">Apodospora peruviana</name>
    <dbReference type="NCBI Taxonomy" id="516989"/>
    <lineage>
        <taxon>Eukaryota</taxon>
        <taxon>Fungi</taxon>
        <taxon>Dikarya</taxon>
        <taxon>Ascomycota</taxon>
        <taxon>Pezizomycotina</taxon>
        <taxon>Sordariomycetes</taxon>
        <taxon>Sordariomycetidae</taxon>
        <taxon>Sordariales</taxon>
        <taxon>Lasiosphaeriaceae</taxon>
        <taxon>Apodospora</taxon>
    </lineage>
</organism>
<sequence length="324" mass="36499">MTRASRLGPFLPAILPLLQSSTPVWASRSVFASTSILPSLGSFNQFSNFSSSAIMSTSGTMIESQAQRLQNAFSPSALEAVREFWFRDLKEEDLVLPPMQVAMRWFQRNEEFDQACLANFGEQLELMQSTDVTVAEILKVAQPSSPLDWLSLVLLLDQFPRNVFRDDKARIVFTVTDPKALELALQAVEVGIPEQSQIRFRLGYRFWFYLPLEHSEDPRMQVMCLEAHKKMVSEIGGLAAESESDLHDDDTRKCHAILSANKQTVDGWAGQLMKVVHQHKDLIDKFGRYPHRNEALGREPTAEETKYLAEGGETFGGGKKVESE</sequence>
<dbReference type="Gene3D" id="1.25.40.10">
    <property type="entry name" value="Tetratricopeptide repeat domain"/>
    <property type="match status" value="1"/>
</dbReference>
<dbReference type="EMBL" id="JAUEDM010000005">
    <property type="protein sequence ID" value="KAK3316530.1"/>
    <property type="molecule type" value="Genomic_DNA"/>
</dbReference>
<keyword evidence="3" id="KW-1185">Reference proteome</keyword>
<feature type="signal peptide" evidence="1">
    <location>
        <begin position="1"/>
        <end position="26"/>
    </location>
</feature>
<gene>
    <name evidence="2" type="ORF">B0H66DRAFT_297218</name>
</gene>
<dbReference type="Gene3D" id="1.20.58.320">
    <property type="entry name" value="TPR-like"/>
    <property type="match status" value="1"/>
</dbReference>
<dbReference type="AlphaFoldDB" id="A0AAE0I127"/>
<comment type="caution">
    <text evidence="2">The sequence shown here is derived from an EMBL/GenBank/DDBJ whole genome shotgun (WGS) entry which is preliminary data.</text>
</comment>
<dbReference type="InterPro" id="IPR011990">
    <property type="entry name" value="TPR-like_helical_dom_sf"/>
</dbReference>
<protein>
    <recommendedName>
        <fullName evidence="4">Transmembrane protein</fullName>
    </recommendedName>
</protein>
<reference evidence="2" key="1">
    <citation type="journal article" date="2023" name="Mol. Phylogenet. Evol.">
        <title>Genome-scale phylogeny and comparative genomics of the fungal order Sordariales.</title>
        <authorList>
            <person name="Hensen N."/>
            <person name="Bonometti L."/>
            <person name="Westerberg I."/>
            <person name="Brannstrom I.O."/>
            <person name="Guillou S."/>
            <person name="Cros-Aarteil S."/>
            <person name="Calhoun S."/>
            <person name="Haridas S."/>
            <person name="Kuo A."/>
            <person name="Mondo S."/>
            <person name="Pangilinan J."/>
            <person name="Riley R."/>
            <person name="LaButti K."/>
            <person name="Andreopoulos B."/>
            <person name="Lipzen A."/>
            <person name="Chen C."/>
            <person name="Yan M."/>
            <person name="Daum C."/>
            <person name="Ng V."/>
            <person name="Clum A."/>
            <person name="Steindorff A."/>
            <person name="Ohm R.A."/>
            <person name="Martin F."/>
            <person name="Silar P."/>
            <person name="Natvig D.O."/>
            <person name="Lalanne C."/>
            <person name="Gautier V."/>
            <person name="Ament-Velasquez S.L."/>
            <person name="Kruys A."/>
            <person name="Hutchinson M.I."/>
            <person name="Powell A.J."/>
            <person name="Barry K."/>
            <person name="Miller A.N."/>
            <person name="Grigoriev I.V."/>
            <person name="Debuchy R."/>
            <person name="Gladieux P."/>
            <person name="Hiltunen Thoren M."/>
            <person name="Johannesson H."/>
        </authorList>
    </citation>
    <scope>NUCLEOTIDE SEQUENCE</scope>
    <source>
        <strain evidence="2">CBS 118394</strain>
    </source>
</reference>